<dbReference type="GO" id="GO:0003676">
    <property type="term" value="F:nucleic acid binding"/>
    <property type="evidence" value="ECO:0007669"/>
    <property type="project" value="InterPro"/>
</dbReference>
<feature type="non-terminal residue" evidence="2">
    <location>
        <position position="1"/>
    </location>
</feature>
<reference evidence="2 3" key="1">
    <citation type="submission" date="2023-11" db="EMBL/GenBank/DDBJ databases">
        <title>Halocaridina rubra genome assembly.</title>
        <authorList>
            <person name="Smith C."/>
        </authorList>
    </citation>
    <scope>NUCLEOTIDE SEQUENCE [LARGE SCALE GENOMIC DNA]</scope>
    <source>
        <strain evidence="2">EP-1</strain>
        <tissue evidence="2">Whole</tissue>
    </source>
</reference>
<evidence type="ECO:0000313" key="2">
    <source>
        <dbReference type="EMBL" id="KAK7051149.1"/>
    </source>
</evidence>
<feature type="domain" description="DDE-1" evidence="1">
    <location>
        <begin position="2"/>
        <end position="37"/>
    </location>
</feature>
<dbReference type="Pfam" id="PF03184">
    <property type="entry name" value="DDE_1"/>
    <property type="match status" value="1"/>
</dbReference>
<comment type="caution">
    <text evidence="2">The sequence shown here is derived from an EMBL/GenBank/DDBJ whole genome shotgun (WGS) entry which is preliminary data.</text>
</comment>
<dbReference type="AlphaFoldDB" id="A0AAN8WMG1"/>
<gene>
    <name evidence="2" type="ORF">SK128_016222</name>
</gene>
<dbReference type="Proteomes" id="UP001381693">
    <property type="component" value="Unassembled WGS sequence"/>
</dbReference>
<feature type="non-terminal residue" evidence="2">
    <location>
        <position position="54"/>
    </location>
</feature>
<evidence type="ECO:0000313" key="3">
    <source>
        <dbReference type="Proteomes" id="UP001381693"/>
    </source>
</evidence>
<protein>
    <recommendedName>
        <fullName evidence="1">DDE-1 domain-containing protein</fullName>
    </recommendedName>
</protein>
<organism evidence="2 3">
    <name type="scientific">Halocaridina rubra</name>
    <name type="common">Hawaiian red shrimp</name>
    <dbReference type="NCBI Taxonomy" id="373956"/>
    <lineage>
        <taxon>Eukaryota</taxon>
        <taxon>Metazoa</taxon>
        <taxon>Ecdysozoa</taxon>
        <taxon>Arthropoda</taxon>
        <taxon>Crustacea</taxon>
        <taxon>Multicrustacea</taxon>
        <taxon>Malacostraca</taxon>
        <taxon>Eumalacostraca</taxon>
        <taxon>Eucarida</taxon>
        <taxon>Decapoda</taxon>
        <taxon>Pleocyemata</taxon>
        <taxon>Caridea</taxon>
        <taxon>Atyoidea</taxon>
        <taxon>Atyidae</taxon>
        <taxon>Halocaridina</taxon>
    </lineage>
</organism>
<name>A0AAN8WMG1_HALRR</name>
<keyword evidence="3" id="KW-1185">Reference proteome</keyword>
<dbReference type="EMBL" id="JAXCGZ010021442">
    <property type="protein sequence ID" value="KAK7051149.1"/>
    <property type="molecule type" value="Genomic_DNA"/>
</dbReference>
<evidence type="ECO:0000259" key="1">
    <source>
        <dbReference type="Pfam" id="PF03184"/>
    </source>
</evidence>
<dbReference type="InterPro" id="IPR004875">
    <property type="entry name" value="DDE_SF_endonuclease_dom"/>
</dbReference>
<accession>A0AAN8WMG1</accession>
<sequence>STSHPESPQEEDENVEVLFLRPNMTSLLQPLDQGIIIKCAKVMQISLTVSQHHA</sequence>
<proteinExistence type="predicted"/>